<dbReference type="InterPro" id="IPR043136">
    <property type="entry name" value="B30.2/SPRY_sf"/>
</dbReference>
<organism evidence="9 10">
    <name type="scientific">Hucho hucho</name>
    <name type="common">huchen</name>
    <dbReference type="NCBI Taxonomy" id="62062"/>
    <lineage>
        <taxon>Eukaryota</taxon>
        <taxon>Metazoa</taxon>
        <taxon>Chordata</taxon>
        <taxon>Craniata</taxon>
        <taxon>Vertebrata</taxon>
        <taxon>Euteleostomi</taxon>
        <taxon>Actinopterygii</taxon>
        <taxon>Neopterygii</taxon>
        <taxon>Teleostei</taxon>
        <taxon>Protacanthopterygii</taxon>
        <taxon>Salmoniformes</taxon>
        <taxon>Salmonidae</taxon>
        <taxon>Salmoninae</taxon>
        <taxon>Hucho</taxon>
    </lineage>
</organism>
<evidence type="ECO:0000256" key="7">
    <source>
        <dbReference type="SAM" id="MobiDB-lite"/>
    </source>
</evidence>
<reference evidence="10" key="1">
    <citation type="submission" date="2018-06" db="EMBL/GenBank/DDBJ databases">
        <title>Genome assembly of Danube salmon.</title>
        <authorList>
            <person name="Macqueen D.J."/>
            <person name="Gundappa M.K."/>
        </authorList>
    </citation>
    <scope>NUCLEOTIDE SEQUENCE [LARGE SCALE GENOMIC DNA]</scope>
</reference>
<dbReference type="Pfam" id="PF22705">
    <property type="entry name" value="C2-set_3"/>
    <property type="match status" value="1"/>
</dbReference>
<dbReference type="InterPro" id="IPR013783">
    <property type="entry name" value="Ig-like_fold"/>
</dbReference>
<keyword evidence="3" id="KW-0732">Signal</keyword>
<keyword evidence="5" id="KW-0472">Membrane</keyword>
<dbReference type="InterPro" id="IPR013320">
    <property type="entry name" value="ConA-like_dom_sf"/>
</dbReference>
<evidence type="ECO:0000313" key="10">
    <source>
        <dbReference type="Proteomes" id="UP000314982"/>
    </source>
</evidence>
<dbReference type="SMART" id="SM00449">
    <property type="entry name" value="SPRY"/>
    <property type="match status" value="1"/>
</dbReference>
<feature type="region of interest" description="Disordered" evidence="7">
    <location>
        <begin position="91"/>
        <end position="115"/>
    </location>
</feature>
<accession>A0A4W5QZD1</accession>
<feature type="compositionally biased region" description="Low complexity" evidence="7">
    <location>
        <begin position="100"/>
        <end position="115"/>
    </location>
</feature>
<dbReference type="SUPFAM" id="SSF48726">
    <property type="entry name" value="Immunoglobulin"/>
    <property type="match status" value="1"/>
</dbReference>
<dbReference type="STRING" id="62062.ENSHHUP00000083046"/>
<reference evidence="9" key="3">
    <citation type="submission" date="2025-09" db="UniProtKB">
        <authorList>
            <consortium name="Ensembl"/>
        </authorList>
    </citation>
    <scope>IDENTIFICATION</scope>
</reference>
<evidence type="ECO:0000313" key="9">
    <source>
        <dbReference type="Ensembl" id="ENSHHUP00000083046.1"/>
    </source>
</evidence>
<keyword evidence="6" id="KW-0393">Immunoglobulin domain</keyword>
<dbReference type="InterPro" id="IPR003877">
    <property type="entry name" value="SPRY_dom"/>
</dbReference>
<dbReference type="InterPro" id="IPR001870">
    <property type="entry name" value="B30.2/SPRY"/>
</dbReference>
<name>A0A4W5QZD1_9TELE</name>
<evidence type="ECO:0000256" key="3">
    <source>
        <dbReference type="ARBA" id="ARBA00022729"/>
    </source>
</evidence>
<evidence type="ECO:0000256" key="4">
    <source>
        <dbReference type="ARBA" id="ARBA00022989"/>
    </source>
</evidence>
<dbReference type="InterPro" id="IPR053896">
    <property type="entry name" value="BTN3A2-like_Ig-C"/>
</dbReference>
<protein>
    <recommendedName>
        <fullName evidence="8">B30.2/SPRY domain-containing protein</fullName>
    </recommendedName>
</protein>
<keyword evidence="10" id="KW-1185">Reference proteome</keyword>
<dbReference type="Proteomes" id="UP000314982">
    <property type="component" value="Unassembled WGS sequence"/>
</dbReference>
<dbReference type="AlphaFoldDB" id="A0A4W5QZD1"/>
<dbReference type="PROSITE" id="PS50188">
    <property type="entry name" value="B302_SPRY"/>
    <property type="match status" value="1"/>
</dbReference>
<dbReference type="InterPro" id="IPR050143">
    <property type="entry name" value="TRIM/RBCC"/>
</dbReference>
<dbReference type="SUPFAM" id="SSF49899">
    <property type="entry name" value="Concanavalin A-like lectins/glucanases"/>
    <property type="match status" value="1"/>
</dbReference>
<dbReference type="InterPro" id="IPR003879">
    <property type="entry name" value="Butyrophylin_SPRY"/>
</dbReference>
<dbReference type="GeneTree" id="ENSGT01050000244843"/>
<dbReference type="Gene3D" id="2.60.120.920">
    <property type="match status" value="1"/>
</dbReference>
<evidence type="ECO:0000256" key="2">
    <source>
        <dbReference type="ARBA" id="ARBA00022692"/>
    </source>
</evidence>
<evidence type="ECO:0000256" key="6">
    <source>
        <dbReference type="ARBA" id="ARBA00023319"/>
    </source>
</evidence>
<comment type="subcellular location">
    <subcellularLocation>
        <location evidence="1">Membrane</location>
        <topology evidence="1">Single-pass type I membrane protein</topology>
    </subcellularLocation>
</comment>
<evidence type="ECO:0000256" key="1">
    <source>
        <dbReference type="ARBA" id="ARBA00004479"/>
    </source>
</evidence>
<evidence type="ECO:0000259" key="8">
    <source>
        <dbReference type="PROSITE" id="PS50188"/>
    </source>
</evidence>
<dbReference type="GO" id="GO:0016020">
    <property type="term" value="C:membrane"/>
    <property type="evidence" value="ECO:0007669"/>
    <property type="project" value="UniProtKB-SubCell"/>
</dbReference>
<proteinExistence type="predicted"/>
<feature type="domain" description="B30.2/SPRY" evidence="8">
    <location>
        <begin position="214"/>
        <end position="405"/>
    </location>
</feature>
<evidence type="ECO:0000256" key="5">
    <source>
        <dbReference type="ARBA" id="ARBA00023136"/>
    </source>
</evidence>
<reference evidence="9" key="2">
    <citation type="submission" date="2025-08" db="UniProtKB">
        <authorList>
            <consortium name="Ensembl"/>
        </authorList>
    </citation>
    <scope>IDENTIFICATION</scope>
</reference>
<dbReference type="PANTHER" id="PTHR24103">
    <property type="entry name" value="E3 UBIQUITIN-PROTEIN LIGASE TRIM"/>
    <property type="match status" value="1"/>
</dbReference>
<keyword evidence="2" id="KW-0812">Transmembrane</keyword>
<dbReference type="Gene3D" id="2.60.40.10">
    <property type="entry name" value="Immunoglobulins"/>
    <property type="match status" value="1"/>
</dbReference>
<dbReference type="PRINTS" id="PR01407">
    <property type="entry name" value="BUTYPHLNCDUF"/>
</dbReference>
<dbReference type="Ensembl" id="ENSHHUT00000085668.1">
    <property type="protein sequence ID" value="ENSHHUP00000083046.1"/>
    <property type="gene ID" value="ENSHHUG00000048235.1"/>
</dbReference>
<dbReference type="InterPro" id="IPR036179">
    <property type="entry name" value="Ig-like_dom_sf"/>
</dbReference>
<keyword evidence="4" id="KW-1133">Transmembrane helix</keyword>
<sequence length="421" mass="47270">MHQAGCLCWGAEVIFPCYLKPRISAEDEKVKRSRLDMSHTTVHLLFVHVDVGSKPVIYKLEPEDGGLRLKCTSTGWYPKPEMVWLDSEGRNLTSESGHRNTNTTTNTTLSTTNATTNTTLSTTNTYILQTYVVNPVLTDEVCVGNMTYKPVVKPVLTDEGCVVDILSLFTTGPISKISCYCVVDILSLFTTGPISKISCYCVVYILSLFTTGPISKISCYCVVDILSLFTTGSITLDPDTAQSFLQVDGNHVRHLHRVDLDVGVPSPRFEVEPCVLGKEEISQKYYFVVEMEGSWIVGVARKSINKERKIKYGHDAWTLSRRKGKIGVYVKTYVPLNLKLKLKRVGVYVDYKESLVSFYNVTTKEPWHIYSYTKCNFSGEPLRPFFRTWGSRSNVLTIINADDGSEQGGTHKNRSFLEVVQ</sequence>
<dbReference type="Pfam" id="PF00622">
    <property type="entry name" value="SPRY"/>
    <property type="match status" value="1"/>
</dbReference>